<feature type="region of interest" description="Disordered" evidence="2">
    <location>
        <begin position="456"/>
        <end position="486"/>
    </location>
</feature>
<dbReference type="Proteomes" id="UP001633002">
    <property type="component" value="Unassembled WGS sequence"/>
</dbReference>
<organism evidence="3 4">
    <name type="scientific">Riccia sorocarpa</name>
    <dbReference type="NCBI Taxonomy" id="122646"/>
    <lineage>
        <taxon>Eukaryota</taxon>
        <taxon>Viridiplantae</taxon>
        <taxon>Streptophyta</taxon>
        <taxon>Embryophyta</taxon>
        <taxon>Marchantiophyta</taxon>
        <taxon>Marchantiopsida</taxon>
        <taxon>Marchantiidae</taxon>
        <taxon>Marchantiales</taxon>
        <taxon>Ricciaceae</taxon>
        <taxon>Riccia</taxon>
    </lineage>
</organism>
<feature type="compositionally biased region" description="Basic residues" evidence="2">
    <location>
        <begin position="473"/>
        <end position="486"/>
    </location>
</feature>
<protein>
    <submittedName>
        <fullName evidence="3">Uncharacterized protein</fullName>
    </submittedName>
</protein>
<gene>
    <name evidence="3" type="ORF">R1sor_024142</name>
</gene>
<feature type="region of interest" description="Disordered" evidence="2">
    <location>
        <begin position="1"/>
        <end position="53"/>
    </location>
</feature>
<feature type="coiled-coil region" evidence="1">
    <location>
        <begin position="221"/>
        <end position="297"/>
    </location>
</feature>
<feature type="region of interest" description="Disordered" evidence="2">
    <location>
        <begin position="127"/>
        <end position="146"/>
    </location>
</feature>
<evidence type="ECO:0000256" key="2">
    <source>
        <dbReference type="SAM" id="MobiDB-lite"/>
    </source>
</evidence>
<proteinExistence type="predicted"/>
<name>A0ABD3GR68_9MARC</name>
<keyword evidence="1" id="KW-0175">Coiled coil</keyword>
<evidence type="ECO:0000256" key="1">
    <source>
        <dbReference type="SAM" id="Coils"/>
    </source>
</evidence>
<comment type="caution">
    <text evidence="3">The sequence shown here is derived from an EMBL/GenBank/DDBJ whole genome shotgun (WGS) entry which is preliminary data.</text>
</comment>
<reference evidence="3 4" key="1">
    <citation type="submission" date="2024-09" db="EMBL/GenBank/DDBJ databases">
        <title>Chromosome-scale assembly of Riccia sorocarpa.</title>
        <authorList>
            <person name="Paukszto L."/>
        </authorList>
    </citation>
    <scope>NUCLEOTIDE SEQUENCE [LARGE SCALE GENOMIC DNA]</scope>
    <source>
        <strain evidence="3">LP-2024</strain>
        <tissue evidence="3">Aerial parts of the thallus</tissue>
    </source>
</reference>
<feature type="region of interest" description="Disordered" evidence="2">
    <location>
        <begin position="176"/>
        <end position="207"/>
    </location>
</feature>
<dbReference type="AlphaFoldDB" id="A0ABD3GR68"/>
<evidence type="ECO:0000313" key="4">
    <source>
        <dbReference type="Proteomes" id="UP001633002"/>
    </source>
</evidence>
<evidence type="ECO:0000313" key="3">
    <source>
        <dbReference type="EMBL" id="KAL3681186.1"/>
    </source>
</evidence>
<dbReference type="EMBL" id="JBJQOH010000007">
    <property type="protein sequence ID" value="KAL3681186.1"/>
    <property type="molecule type" value="Genomic_DNA"/>
</dbReference>
<sequence>MDVTVKTEDGQGESITEAGNASVRDGDVGSGSLKDRGKKTVSPSDGETKTETKTDWNEENFVLTIDYFAIECNLPNDGQLPGDIPKSLVSDEEFEMCFGPSTGFNGRNGSNIKNCVGLPQHRNQIRSHKQRGEESSGPPIVRPHRVYKPPPNLILELASYDEPAISKKPAISKELKPKVQPAASVSGEQEEAPSVKHATKVEVPKSGVKSETRPITYMPGVLELKANIRDREKLIAKLQDDITAQSDAIDSINDKLKIVAESISNAKAQFKTDNAERAKLETERSTLDARKQTLEMRLEDGGFNEDDPGDMKLLNSLESEEEDLNLSYSRVLTAIEECTSKLVQSQTELKLSRSKEGGLNAEITAAEFEIQKLQSSLTKAESIVEAQIGELKHVEPFAEASIATLSPRLEPNVLGGCPLLPPKLGGASPCSTILSSREDDRDNDAILVATNHVPVTRSKKGKRGGSKADVPARKVRTRSLKSRKSSRFNVHQHSTCSVVSPGVSYYATLIMCLHVVSDGRGRKTREIAGWSQSGVLECTAFSQMSTPAGKSRDRAGHTCAESSVHMFHFFVETGEPSNHVLEVWDIDRAGQELFKMTVQEFFDKYGSDVESLRKFVSGYLASTRWAVTVIGNSSVGAFLRVLSFSCAGVSLPKKESMLVSAPSPHVGVVHIPAVPDRAESAVQISSSHGRSS</sequence>
<accession>A0ABD3GR68</accession>
<keyword evidence="4" id="KW-1185">Reference proteome</keyword>